<dbReference type="Gene3D" id="3.30.70.330">
    <property type="match status" value="1"/>
</dbReference>
<dbReference type="InterPro" id="IPR035979">
    <property type="entry name" value="RBD_domain_sf"/>
</dbReference>
<reference evidence="3 4" key="1">
    <citation type="journal article" date="2020" name="Nat. Commun.">
        <title>Genome of Tripterygium wilfordii and identification of cytochrome P450 involved in triptolide biosynthesis.</title>
        <authorList>
            <person name="Tu L."/>
            <person name="Su P."/>
            <person name="Zhang Z."/>
            <person name="Gao L."/>
            <person name="Wang J."/>
            <person name="Hu T."/>
            <person name="Zhou J."/>
            <person name="Zhang Y."/>
            <person name="Zhao Y."/>
            <person name="Liu Y."/>
            <person name="Song Y."/>
            <person name="Tong Y."/>
            <person name="Lu Y."/>
            <person name="Yang J."/>
            <person name="Xu C."/>
            <person name="Jia M."/>
            <person name="Peters R.J."/>
            <person name="Huang L."/>
            <person name="Gao W."/>
        </authorList>
    </citation>
    <scope>NUCLEOTIDE SEQUENCE [LARGE SCALE GENOMIC DNA]</scope>
    <source>
        <strain evidence="4">cv. XIE 37</strain>
        <tissue evidence="3">Leaf</tissue>
    </source>
</reference>
<feature type="domain" description="Mei2-like C-terminal RNA recognition motif" evidence="2">
    <location>
        <begin position="142"/>
        <end position="212"/>
    </location>
</feature>
<name>A0A7J7D1Z0_TRIWF</name>
<dbReference type="Pfam" id="PF04059">
    <property type="entry name" value="RRM_2"/>
    <property type="match status" value="1"/>
</dbReference>
<evidence type="ECO:0000313" key="3">
    <source>
        <dbReference type="EMBL" id="KAF5740288.1"/>
    </source>
</evidence>
<keyword evidence="1" id="KW-0694">RNA-binding</keyword>
<accession>A0A7J7D1Z0</accession>
<organism evidence="3 4">
    <name type="scientific">Tripterygium wilfordii</name>
    <name type="common">Thunder God vine</name>
    <dbReference type="NCBI Taxonomy" id="458696"/>
    <lineage>
        <taxon>Eukaryota</taxon>
        <taxon>Viridiplantae</taxon>
        <taxon>Streptophyta</taxon>
        <taxon>Embryophyta</taxon>
        <taxon>Tracheophyta</taxon>
        <taxon>Spermatophyta</taxon>
        <taxon>Magnoliopsida</taxon>
        <taxon>eudicotyledons</taxon>
        <taxon>Gunneridae</taxon>
        <taxon>Pentapetalae</taxon>
        <taxon>rosids</taxon>
        <taxon>fabids</taxon>
        <taxon>Celastrales</taxon>
        <taxon>Celastraceae</taxon>
        <taxon>Tripterygium</taxon>
    </lineage>
</organism>
<evidence type="ECO:0000256" key="1">
    <source>
        <dbReference type="ARBA" id="ARBA00022884"/>
    </source>
</evidence>
<evidence type="ECO:0000313" key="4">
    <source>
        <dbReference type="Proteomes" id="UP000593562"/>
    </source>
</evidence>
<dbReference type="SUPFAM" id="SSF54928">
    <property type="entry name" value="RNA-binding domain, RBD"/>
    <property type="match status" value="1"/>
</dbReference>
<dbReference type="GO" id="GO:0003723">
    <property type="term" value="F:RNA binding"/>
    <property type="evidence" value="ECO:0007669"/>
    <property type="project" value="UniProtKB-KW"/>
</dbReference>
<dbReference type="InterPro" id="IPR007201">
    <property type="entry name" value="Mei2-like_Rrm_C"/>
</dbReference>
<evidence type="ECO:0000259" key="2">
    <source>
        <dbReference type="Pfam" id="PF04059"/>
    </source>
</evidence>
<dbReference type="EMBL" id="JAAARO010000011">
    <property type="protein sequence ID" value="KAF5740288.1"/>
    <property type="molecule type" value="Genomic_DNA"/>
</dbReference>
<dbReference type="AlphaFoldDB" id="A0A7J7D1Z0"/>
<dbReference type="InParanoid" id="A0A7J7D1Z0"/>
<gene>
    <name evidence="3" type="ORF">HS088_TW11G00354</name>
</gene>
<dbReference type="PANTHER" id="PTHR23189">
    <property type="entry name" value="RNA RECOGNITION MOTIF-CONTAINING"/>
    <property type="match status" value="1"/>
</dbReference>
<sequence>MNPNSSKPLNPYAPPFLSRAALVPAVREKAAMECSRTSLVCEKKKFRTSARKFISRRKYVNGRRVLHQKIWCPKKNADVVPPPSSSSSVPEPQMFNGTTSSVMIKNIPNQFESDTLVDILDKHCREENTKTSSDADKPNFIRSEYDFLYLPMDFRRGANKGYAFVNFTTAVAASRFAKAFEEYHWRVSVSRKICQVTIAKIQGKDALQNHFKNSAFPCRRDSYLPVVFSPPRDGFVRTQATRVGRRV</sequence>
<keyword evidence="4" id="KW-1185">Reference proteome</keyword>
<proteinExistence type="predicted"/>
<protein>
    <submittedName>
        <fullName evidence="3">Protein MEI2-like 5</fullName>
    </submittedName>
</protein>
<dbReference type="InterPro" id="IPR012677">
    <property type="entry name" value="Nucleotide-bd_a/b_plait_sf"/>
</dbReference>
<dbReference type="Proteomes" id="UP000593562">
    <property type="component" value="Unassembled WGS sequence"/>
</dbReference>
<comment type="caution">
    <text evidence="3">The sequence shown here is derived from an EMBL/GenBank/DDBJ whole genome shotgun (WGS) entry which is preliminary data.</text>
</comment>